<dbReference type="Proteomes" id="UP000479357">
    <property type="component" value="Segment"/>
</dbReference>
<accession>A0A6C0R0L9</accession>
<evidence type="ECO:0000313" key="1">
    <source>
        <dbReference type="EMBL" id="QHZ59770.1"/>
    </source>
</evidence>
<dbReference type="GeneID" id="55626513"/>
<keyword evidence="2" id="KW-1185">Reference proteome</keyword>
<reference evidence="1 2" key="1">
    <citation type="submission" date="2019-12" db="EMBL/GenBank/DDBJ databases">
        <title>Alteromonas phage V22 represents a new genus of marine bacteriophages that requires a novel tail fiber chaperone for host recognition.</title>
        <authorList>
            <person name="Gonzalez-Serrano R."/>
            <person name="Dunne M."/>
            <person name="Rosselli R."/>
            <person name="Martin-Cuadrado A.-B."/>
            <person name="Grosboillot V."/>
            <person name="Zinsli L."/>
            <person name="Roda-Garcia J.J."/>
            <person name="Loessner M.J."/>
            <person name="Rodriguez-Valera F."/>
        </authorList>
    </citation>
    <scope>NUCLEOTIDE SEQUENCE [LARGE SCALE GENOMIC DNA]</scope>
</reference>
<dbReference type="EMBL" id="MN877442">
    <property type="protein sequence ID" value="QHZ59770.1"/>
    <property type="molecule type" value="Genomic_DNA"/>
</dbReference>
<protein>
    <submittedName>
        <fullName evidence="1">Uncharacterized protein</fullName>
    </submittedName>
</protein>
<sequence>MCDRTREVSSMSEQLDLFSSYECDPRGATGIKIWSRNSEEELPDLYCGITGIKGQYVGFYVINGDWDGRLDLANKTMTIFHPWYEDTVQSYHKYEFIYDKIEEVLDIDEIPY</sequence>
<dbReference type="RefSeq" id="YP_009855773.1">
    <property type="nucleotide sequence ID" value="NC_048847.1"/>
</dbReference>
<organism evidence="1 2">
    <name type="scientific">Alteromonas phage vB_AmeM_PT11-V22</name>
    <dbReference type="NCBI Taxonomy" id="2704031"/>
    <lineage>
        <taxon>Viruses</taxon>
        <taxon>Duplodnaviria</taxon>
        <taxon>Heunggongvirae</taxon>
        <taxon>Uroviricota</taxon>
        <taxon>Caudoviricetes</taxon>
        <taxon>Myoalterovirus</taxon>
        <taxon>Myoalterovirus PT11V22</taxon>
    </lineage>
</organism>
<proteinExistence type="predicted"/>
<dbReference type="KEGG" id="vg:55626513"/>
<name>A0A6C0R0L9_9CAUD</name>
<evidence type="ECO:0000313" key="2">
    <source>
        <dbReference type="Proteomes" id="UP000479357"/>
    </source>
</evidence>